<evidence type="ECO:0000256" key="3">
    <source>
        <dbReference type="ARBA" id="ARBA00022676"/>
    </source>
</evidence>
<evidence type="ECO:0000256" key="2">
    <source>
        <dbReference type="ARBA" id="ARBA00004648"/>
    </source>
</evidence>
<evidence type="ECO:0000256" key="13">
    <source>
        <dbReference type="ARBA" id="ARBA00023180"/>
    </source>
</evidence>
<evidence type="ECO:0000256" key="12">
    <source>
        <dbReference type="ARBA" id="ARBA00023157"/>
    </source>
</evidence>
<keyword evidence="8" id="KW-0735">Signal-anchor</keyword>
<dbReference type="PANTHER" id="PTHR46025">
    <property type="entry name" value="XYLOSYLTRANSFERASE OXT"/>
    <property type="match status" value="1"/>
</dbReference>
<evidence type="ECO:0000256" key="10">
    <source>
        <dbReference type="ARBA" id="ARBA00023034"/>
    </source>
</evidence>
<protein>
    <recommendedName>
        <fullName evidence="14">Peptide O-xylosyltransferase</fullName>
    </recommendedName>
</protein>
<keyword evidence="12" id="KW-1015">Disulfide bond</keyword>
<keyword evidence="9" id="KW-1133">Transmembrane helix</keyword>
<evidence type="ECO:0000256" key="6">
    <source>
        <dbReference type="ARBA" id="ARBA00022723"/>
    </source>
</evidence>
<feature type="domain" description="DUF5927" evidence="16">
    <location>
        <begin position="266"/>
        <end position="556"/>
    </location>
</feature>
<evidence type="ECO:0000256" key="7">
    <source>
        <dbReference type="ARBA" id="ARBA00022824"/>
    </source>
</evidence>
<keyword evidence="3" id="KW-0328">Glycosyltransferase</keyword>
<dbReference type="InterPro" id="IPR003406">
    <property type="entry name" value="Glyco_trans_14"/>
</dbReference>
<accession>A0ABY8LJH0</accession>
<evidence type="ECO:0000256" key="11">
    <source>
        <dbReference type="ARBA" id="ARBA00023136"/>
    </source>
</evidence>
<evidence type="ECO:0000313" key="18">
    <source>
        <dbReference type="Proteomes" id="UP001243420"/>
    </source>
</evidence>
<keyword evidence="4" id="KW-0808">Transferase</keyword>
<keyword evidence="13" id="KW-0325">Glycoprotein</keyword>
<comment type="subcellular location">
    <subcellularLocation>
        <location evidence="2">Endoplasmic reticulum membrane</location>
        <topology evidence="2">Single-pass type II membrane protein</topology>
    </subcellularLocation>
    <subcellularLocation>
        <location evidence="1">Golgi apparatus membrane</location>
        <topology evidence="1">Single-pass type II membrane protein</topology>
    </subcellularLocation>
</comment>
<dbReference type="EMBL" id="CP122537">
    <property type="protein sequence ID" value="WGH80315.1"/>
    <property type="molecule type" value="Genomic_DNA"/>
</dbReference>
<evidence type="ECO:0000256" key="4">
    <source>
        <dbReference type="ARBA" id="ARBA00022679"/>
    </source>
</evidence>
<organism evidence="17 18">
    <name type="scientific">Jannaschia ovalis</name>
    <dbReference type="NCBI Taxonomy" id="3038773"/>
    <lineage>
        <taxon>Bacteria</taxon>
        <taxon>Pseudomonadati</taxon>
        <taxon>Pseudomonadota</taxon>
        <taxon>Alphaproteobacteria</taxon>
        <taxon>Rhodobacterales</taxon>
        <taxon>Roseobacteraceae</taxon>
        <taxon>Jannaschia</taxon>
    </lineage>
</organism>
<keyword evidence="18" id="KW-1185">Reference proteome</keyword>
<keyword evidence="6" id="KW-0479">Metal-binding</keyword>
<dbReference type="InterPro" id="IPR043538">
    <property type="entry name" value="XYLT"/>
</dbReference>
<name>A0ABY8LJH0_9RHOB</name>
<dbReference type="PANTHER" id="PTHR46025:SF3">
    <property type="entry name" value="XYLOSYLTRANSFERASE OXT"/>
    <property type="match status" value="1"/>
</dbReference>
<evidence type="ECO:0000313" key="17">
    <source>
        <dbReference type="EMBL" id="WGH80315.1"/>
    </source>
</evidence>
<keyword evidence="10" id="KW-0333">Golgi apparatus</keyword>
<evidence type="ECO:0000256" key="1">
    <source>
        <dbReference type="ARBA" id="ARBA00004323"/>
    </source>
</evidence>
<keyword evidence="7" id="KW-0256">Endoplasmic reticulum</keyword>
<evidence type="ECO:0000256" key="14">
    <source>
        <dbReference type="ARBA" id="ARBA00042865"/>
    </source>
</evidence>
<dbReference type="Pfam" id="PF19349">
    <property type="entry name" value="DUF5927"/>
    <property type="match status" value="1"/>
</dbReference>
<feature type="region of interest" description="Disordered" evidence="15">
    <location>
        <begin position="540"/>
        <end position="565"/>
    </location>
</feature>
<proteinExistence type="predicted"/>
<dbReference type="InterPro" id="IPR045971">
    <property type="entry name" value="DUF5927"/>
</dbReference>
<evidence type="ECO:0000256" key="5">
    <source>
        <dbReference type="ARBA" id="ARBA00022692"/>
    </source>
</evidence>
<evidence type="ECO:0000256" key="8">
    <source>
        <dbReference type="ARBA" id="ARBA00022968"/>
    </source>
</evidence>
<sequence>MSLGFVMLVHTAFDRAEQVARYWADHDCPVVIHVDGKVPMKAFRAFRDRFRGEPKVRFSKRVRVEWGTWSLVRATQLATERLLDNFPQVRHVFLASGSCLPLRPVGGLQAYLATHPETDFIESVTTDEVTWTVDGLERERFTLRFPFSWRRRRRLFDRYVAIQRALGLKRRIPEGVSPHLGSQWWCLTRRTLESILNAPDRAKMDRYFAKVWIPDESYFQSLARRYSPAIESRSLTLSKFDVQGKPHVFYDDHAKLLERSDCFVARKVWPRADLLYRTFLTDDRPAAKRAEPNPGKIDRVFSKANERRGQGRPGLYSQARFPAAGWENGLTCARYNVFAGFGDLHPGFADWLARRIGGRVHGHLYHPDRVEFAGGETVMNGCLTDSATLRDYRPTQFLTNLLWSTRGERQSFLFGPRDTQEIVDFMARDPNATLAVVSGAWAVPLSQSQAPFPEIRAEAARLQRIELEFLKALRDRHVSARVHLWTLADYVAQPMEKLQGVLDEITGPGPRRLTTVPDMRPLDDIPAFLQRLRNEGVKPQVTGDFASLPARRPAPEAEAQVRDAG</sequence>
<evidence type="ECO:0000256" key="15">
    <source>
        <dbReference type="SAM" id="MobiDB-lite"/>
    </source>
</evidence>
<dbReference type="RefSeq" id="WP_279967390.1">
    <property type="nucleotide sequence ID" value="NZ_CP122537.1"/>
</dbReference>
<dbReference type="Proteomes" id="UP001243420">
    <property type="component" value="Chromosome"/>
</dbReference>
<reference evidence="17 18" key="1">
    <citation type="submission" date="2023-04" db="EMBL/GenBank/DDBJ databases">
        <title>Jannaschia ovalis sp. nov., a marine bacterium isolated from sea tidal flat.</title>
        <authorList>
            <person name="Kwon D.Y."/>
            <person name="Kim J.-J."/>
        </authorList>
    </citation>
    <scope>NUCLEOTIDE SEQUENCE [LARGE SCALE GENOMIC DNA]</scope>
    <source>
        <strain evidence="17 18">GRR-S6-38</strain>
    </source>
</reference>
<feature type="compositionally biased region" description="Basic and acidic residues" evidence="15">
    <location>
        <begin position="553"/>
        <end position="565"/>
    </location>
</feature>
<evidence type="ECO:0000259" key="16">
    <source>
        <dbReference type="Pfam" id="PF19349"/>
    </source>
</evidence>
<gene>
    <name evidence="17" type="ORF">P8627_08640</name>
</gene>
<keyword evidence="5" id="KW-0812">Transmembrane</keyword>
<dbReference type="Pfam" id="PF02485">
    <property type="entry name" value="Branch"/>
    <property type="match status" value="1"/>
</dbReference>
<evidence type="ECO:0000256" key="9">
    <source>
        <dbReference type="ARBA" id="ARBA00022989"/>
    </source>
</evidence>
<keyword evidence="11" id="KW-0472">Membrane</keyword>